<dbReference type="Proteomes" id="UP000503011">
    <property type="component" value="Chromosome"/>
</dbReference>
<evidence type="ECO:0000259" key="3">
    <source>
        <dbReference type="Pfam" id="PF02775"/>
    </source>
</evidence>
<dbReference type="InterPro" id="IPR012001">
    <property type="entry name" value="Thiamin_PyroP_enz_TPP-bd_dom"/>
</dbReference>
<dbReference type="GO" id="GO:0009097">
    <property type="term" value="P:isoleucine biosynthetic process"/>
    <property type="evidence" value="ECO:0007669"/>
    <property type="project" value="TreeGrafter"/>
</dbReference>
<dbReference type="GO" id="GO:0005948">
    <property type="term" value="C:acetolactate synthase complex"/>
    <property type="evidence" value="ECO:0007669"/>
    <property type="project" value="TreeGrafter"/>
</dbReference>
<dbReference type="Pfam" id="PF02776">
    <property type="entry name" value="TPP_enzyme_N"/>
    <property type="match status" value="1"/>
</dbReference>
<dbReference type="SUPFAM" id="SSF52467">
    <property type="entry name" value="DHS-like NAD/FAD-binding domain"/>
    <property type="match status" value="1"/>
</dbReference>
<reference evidence="5 6" key="2">
    <citation type="submission" date="2020-03" db="EMBL/GenBank/DDBJ databases">
        <authorList>
            <person name="Ichikawa N."/>
            <person name="Kimura A."/>
            <person name="Kitahashi Y."/>
            <person name="Uohara A."/>
        </authorList>
    </citation>
    <scope>NUCLEOTIDE SEQUENCE [LARGE SCALE GENOMIC DNA]</scope>
    <source>
        <strain evidence="5 6">NBRC 105367</strain>
    </source>
</reference>
<evidence type="ECO:0000259" key="4">
    <source>
        <dbReference type="Pfam" id="PF02776"/>
    </source>
</evidence>
<dbReference type="PANTHER" id="PTHR18968">
    <property type="entry name" value="THIAMINE PYROPHOSPHATE ENZYMES"/>
    <property type="match status" value="1"/>
</dbReference>
<dbReference type="KEGG" id="psuu:Psuf_076160"/>
<dbReference type="SUPFAM" id="SSF52518">
    <property type="entry name" value="Thiamin diphosphate-binding fold (THDP-binding)"/>
    <property type="match status" value="2"/>
</dbReference>
<proteinExistence type="inferred from homology"/>
<feature type="domain" description="Thiamine pyrophosphate enzyme N-terminal TPP-binding" evidence="4">
    <location>
        <begin position="13"/>
        <end position="118"/>
    </location>
</feature>
<dbReference type="EMBL" id="AP022871">
    <property type="protein sequence ID" value="BCB90303.1"/>
    <property type="molecule type" value="Genomic_DNA"/>
</dbReference>
<dbReference type="GO" id="GO:0000287">
    <property type="term" value="F:magnesium ion binding"/>
    <property type="evidence" value="ECO:0007669"/>
    <property type="project" value="UniProtKB-ARBA"/>
</dbReference>
<dbReference type="Gene3D" id="3.40.50.1220">
    <property type="entry name" value="TPP-binding domain"/>
    <property type="match status" value="1"/>
</dbReference>
<dbReference type="PANTHER" id="PTHR18968:SF13">
    <property type="entry name" value="ACETOLACTATE SYNTHASE CATALYTIC SUBUNIT, MITOCHONDRIAL"/>
    <property type="match status" value="1"/>
</dbReference>
<dbReference type="GO" id="GO:0050660">
    <property type="term" value="F:flavin adenine dinucleotide binding"/>
    <property type="evidence" value="ECO:0007669"/>
    <property type="project" value="TreeGrafter"/>
</dbReference>
<dbReference type="InterPro" id="IPR029061">
    <property type="entry name" value="THDP-binding"/>
</dbReference>
<dbReference type="InterPro" id="IPR045229">
    <property type="entry name" value="TPP_enz"/>
</dbReference>
<protein>
    <submittedName>
        <fullName evidence="5">Thiamine pyrophosphate-binding protein</fullName>
    </submittedName>
</protein>
<dbReference type="Gene3D" id="3.40.50.970">
    <property type="match status" value="2"/>
</dbReference>
<dbReference type="GO" id="GO:0003984">
    <property type="term" value="F:acetolactate synthase activity"/>
    <property type="evidence" value="ECO:0007669"/>
    <property type="project" value="TreeGrafter"/>
</dbReference>
<name>A0A6F8YWD0_9ACTN</name>
<feature type="domain" description="Thiamine pyrophosphate enzyme TPP-binding" evidence="3">
    <location>
        <begin position="422"/>
        <end position="582"/>
    </location>
</feature>
<organism evidence="5 6">
    <name type="scientific">Phytohabitans suffuscus</name>
    <dbReference type="NCBI Taxonomy" id="624315"/>
    <lineage>
        <taxon>Bacteria</taxon>
        <taxon>Bacillati</taxon>
        <taxon>Actinomycetota</taxon>
        <taxon>Actinomycetes</taxon>
        <taxon>Micromonosporales</taxon>
        <taxon>Micromonosporaceae</taxon>
    </lineage>
</organism>
<dbReference type="InterPro" id="IPR029035">
    <property type="entry name" value="DHS-like_NAD/FAD-binding_dom"/>
</dbReference>
<dbReference type="InterPro" id="IPR011766">
    <property type="entry name" value="TPP_enzyme_TPP-bd"/>
</dbReference>
<dbReference type="Pfam" id="PF02775">
    <property type="entry name" value="TPP_enzyme_C"/>
    <property type="match status" value="1"/>
</dbReference>
<reference evidence="5 6" key="1">
    <citation type="submission" date="2020-03" db="EMBL/GenBank/DDBJ databases">
        <title>Whole genome shotgun sequence of Phytohabitans suffuscus NBRC 105367.</title>
        <authorList>
            <person name="Komaki H."/>
            <person name="Tamura T."/>
        </authorList>
    </citation>
    <scope>NUCLEOTIDE SEQUENCE [LARGE SCALE GENOMIC DNA]</scope>
    <source>
        <strain evidence="5 6">NBRC 105367</strain>
    </source>
</reference>
<comment type="similarity">
    <text evidence="1">Belongs to the TPP enzyme family.</text>
</comment>
<evidence type="ECO:0000313" key="6">
    <source>
        <dbReference type="Proteomes" id="UP000503011"/>
    </source>
</evidence>
<keyword evidence="6" id="KW-1185">Reference proteome</keyword>
<accession>A0A6F8YWD0</accession>
<dbReference type="GO" id="GO:0009099">
    <property type="term" value="P:L-valine biosynthetic process"/>
    <property type="evidence" value="ECO:0007669"/>
    <property type="project" value="TreeGrafter"/>
</dbReference>
<gene>
    <name evidence="5" type="ORF">Psuf_076160</name>
</gene>
<evidence type="ECO:0000256" key="1">
    <source>
        <dbReference type="ARBA" id="ARBA00007812"/>
    </source>
</evidence>
<dbReference type="RefSeq" id="WP_173162540.1">
    <property type="nucleotide sequence ID" value="NZ_AP022871.1"/>
</dbReference>
<dbReference type="AlphaFoldDB" id="A0A6F8YWD0"/>
<keyword evidence="2" id="KW-0786">Thiamine pyrophosphate</keyword>
<dbReference type="CDD" id="cd07035">
    <property type="entry name" value="TPP_PYR_POX_like"/>
    <property type="match status" value="1"/>
</dbReference>
<sequence>MVNHAPYGEPVWGSDVMVDVLRRLGLPYVALNPGSSFRGLHDSLVNYGGDEITMIECPHEKIAMGVAHGYAKATGRPMAVVLHDLVGLLHGTMGVYYAYIDRCPVLVLGGSGPADHARRRPNIDWIHSANVQGEAVRAYTKWDHEPRSLASVPAVLARAHRIALEEPRGPVYVALDAGLQEDRVGTPVPLDELHRLAAVPSGLAPEPAALRALAERLCGARRPVMVLGYPGRDPAAFGTLVELAETVGIGAVETHWRLNFPNRHPLNVTGSAALEEADCVLFVDVKDMGKATRRLDSATRRITSRLAPGCTVLDLGFNDVGISSWSEDYAELAATDLQVTADTAVALPPLLARCRRIVAGDGPSRAASRSSWRERLRDLHTSTWDSWRTLAAARAADSPVSTARLAAEVWEVVREHDWVLTAGTAAQWALRTWDFDRPYRHPGRQLGTATQIGISLGVALAHKGTGRLVVDLQPDGDLMFDAGALWVAARYRLPLLVVMFNNRAYYNDWEHQERLARQRGTPMERAAIGMAIDDPAPDFAAVARGFGWWARGPVTDPERVRDTVREAADHVLGTGLPALVDVVCQPK</sequence>
<evidence type="ECO:0000256" key="2">
    <source>
        <dbReference type="ARBA" id="ARBA00023052"/>
    </source>
</evidence>
<evidence type="ECO:0000313" key="5">
    <source>
        <dbReference type="EMBL" id="BCB90303.1"/>
    </source>
</evidence>
<dbReference type="GO" id="GO:0030976">
    <property type="term" value="F:thiamine pyrophosphate binding"/>
    <property type="evidence" value="ECO:0007669"/>
    <property type="project" value="InterPro"/>
</dbReference>